<dbReference type="Gene3D" id="3.40.190.10">
    <property type="entry name" value="Periplasmic binding protein-like II"/>
    <property type="match status" value="1"/>
</dbReference>
<evidence type="ECO:0000256" key="3">
    <source>
        <dbReference type="ARBA" id="ARBA00022448"/>
    </source>
</evidence>
<gene>
    <name evidence="6" type="primary">yesO_3</name>
    <name evidence="6" type="ORF">HALOF300_00324</name>
</gene>
<dbReference type="PANTHER" id="PTHR43649">
    <property type="entry name" value="ARABINOSE-BINDING PROTEIN-RELATED"/>
    <property type="match status" value="1"/>
</dbReference>
<dbReference type="SUPFAM" id="SSF53850">
    <property type="entry name" value="Periplasmic binding protein-like II"/>
    <property type="match status" value="1"/>
</dbReference>
<keyword evidence="4 5" id="KW-0732">Signal</keyword>
<evidence type="ECO:0000256" key="1">
    <source>
        <dbReference type="ARBA" id="ARBA00004196"/>
    </source>
</evidence>
<evidence type="ECO:0000256" key="5">
    <source>
        <dbReference type="SAM" id="SignalP"/>
    </source>
</evidence>
<dbReference type="InterPro" id="IPR006059">
    <property type="entry name" value="SBP"/>
</dbReference>
<dbReference type="PROSITE" id="PS51257">
    <property type="entry name" value="PROKAR_LIPOPROTEIN"/>
    <property type="match status" value="1"/>
</dbReference>
<comment type="caution">
    <text evidence="6">The sequence shown here is derived from an EMBL/GenBank/DDBJ whole genome shotgun (WGS) entry which is preliminary data.</text>
</comment>
<accession>A0A7M4DDY4</accession>
<dbReference type="Proteomes" id="UP000419743">
    <property type="component" value="Unassembled WGS sequence"/>
</dbReference>
<keyword evidence="3" id="KW-0813">Transport</keyword>
<feature type="signal peptide" evidence="5">
    <location>
        <begin position="1"/>
        <end position="20"/>
    </location>
</feature>
<evidence type="ECO:0000313" key="7">
    <source>
        <dbReference type="Proteomes" id="UP000419743"/>
    </source>
</evidence>
<feature type="chain" id="PRO_5038386246" evidence="5">
    <location>
        <begin position="21"/>
        <end position="434"/>
    </location>
</feature>
<dbReference type="AlphaFoldDB" id="A0A7M4DDY4"/>
<dbReference type="GO" id="GO:0030313">
    <property type="term" value="C:cell envelope"/>
    <property type="evidence" value="ECO:0007669"/>
    <property type="project" value="UniProtKB-SubCell"/>
</dbReference>
<proteinExistence type="inferred from homology"/>
<protein>
    <submittedName>
        <fullName evidence="6">ABC transporter substrate-binding protein YesO</fullName>
    </submittedName>
</protein>
<dbReference type="RefSeq" id="WP_156738901.1">
    <property type="nucleotide sequence ID" value="NZ_CACRYJ010000006.1"/>
</dbReference>
<evidence type="ECO:0000256" key="2">
    <source>
        <dbReference type="ARBA" id="ARBA00008520"/>
    </source>
</evidence>
<dbReference type="EMBL" id="CACRYJ010000006">
    <property type="protein sequence ID" value="VZO35098.1"/>
    <property type="molecule type" value="Genomic_DNA"/>
</dbReference>
<dbReference type="InterPro" id="IPR050490">
    <property type="entry name" value="Bact_solute-bd_prot1"/>
</dbReference>
<dbReference type="PANTHER" id="PTHR43649:SF31">
    <property type="entry name" value="SN-GLYCEROL-3-PHOSPHATE-BINDING PERIPLASMIC PROTEIN UGPB"/>
    <property type="match status" value="1"/>
</dbReference>
<comment type="subcellular location">
    <subcellularLocation>
        <location evidence="1">Cell envelope</location>
    </subcellularLocation>
</comment>
<dbReference type="Pfam" id="PF13416">
    <property type="entry name" value="SBP_bac_8"/>
    <property type="match status" value="1"/>
</dbReference>
<sequence>MKRTIMMSAAAVAAATLVLAGCSSGTDNDSGGDGEVTGEVTITLAGWSLSTTPEFQILADAFHEQNPNITVEVLEYDATEYDTQMIADLAAGTAPDMYVQKNLKNFVTYQDGGQLLDVSSVAAELGDDVDGVEAYTVDDVTYAIPYRQDAWYLYYNKDLFDAAGVAHPDGSWTWDDYATAAEDLAAGLSAAGSDATGTYQHGWQSVVQGFANAQADGADLLSGEWEYLVPYYERAVALQDAGAQVDFGTLTTNSLTYQSQFGTQLAAMMPMGSWYVATLLAQQASGEADTFNWGFAPAPQLDDSTADEPVTFADPTGIGINPAVDDNVAAAAMEFLTFVGSEEAASALAEIGITPAITNDAVAETFFGIEGVPTDELSQFTFANHDVRPENPVDANTVVLQNILGDAHTAIMSGSVSPADGIAEAMDRAAAELG</sequence>
<organism evidence="6 7">
    <name type="scientific">Occultella aeris</name>
    <dbReference type="NCBI Taxonomy" id="2761496"/>
    <lineage>
        <taxon>Bacteria</taxon>
        <taxon>Bacillati</taxon>
        <taxon>Actinomycetota</taxon>
        <taxon>Actinomycetes</taxon>
        <taxon>Micrococcales</taxon>
        <taxon>Ruaniaceae</taxon>
        <taxon>Occultella</taxon>
    </lineage>
</organism>
<name>A0A7M4DDY4_9MICO</name>
<evidence type="ECO:0000313" key="6">
    <source>
        <dbReference type="EMBL" id="VZO35098.1"/>
    </source>
</evidence>
<keyword evidence="7" id="KW-1185">Reference proteome</keyword>
<comment type="similarity">
    <text evidence="2">Belongs to the bacterial solute-binding protein 1 family.</text>
</comment>
<evidence type="ECO:0000256" key="4">
    <source>
        <dbReference type="ARBA" id="ARBA00022729"/>
    </source>
</evidence>
<reference evidence="6 7" key="1">
    <citation type="submission" date="2019-11" db="EMBL/GenBank/DDBJ databases">
        <authorList>
            <person name="Criscuolo A."/>
        </authorList>
    </citation>
    <scope>NUCLEOTIDE SEQUENCE [LARGE SCALE GENOMIC DNA]</scope>
    <source>
        <strain evidence="6">CIP111667</strain>
    </source>
</reference>